<evidence type="ECO:0008006" key="3">
    <source>
        <dbReference type="Google" id="ProtNLM"/>
    </source>
</evidence>
<evidence type="ECO:0000313" key="1">
    <source>
        <dbReference type="EMBL" id="KYC42418.1"/>
    </source>
</evidence>
<comment type="caution">
    <text evidence="1">The sequence shown here is derived from an EMBL/GenBank/DDBJ whole genome shotgun (WGS) entry which is preliminary data.</text>
</comment>
<dbReference type="RefSeq" id="WP_017747561.1">
    <property type="nucleotide sequence ID" value="NZ_KQ976354.1"/>
</dbReference>
<organism evidence="1 2">
    <name type="scientific">Scytonema hofmannii PCC 7110</name>
    <dbReference type="NCBI Taxonomy" id="128403"/>
    <lineage>
        <taxon>Bacteria</taxon>
        <taxon>Bacillati</taxon>
        <taxon>Cyanobacteriota</taxon>
        <taxon>Cyanophyceae</taxon>
        <taxon>Nostocales</taxon>
        <taxon>Scytonemataceae</taxon>
        <taxon>Scytonema</taxon>
    </lineage>
</organism>
<dbReference type="Proteomes" id="UP000076925">
    <property type="component" value="Unassembled WGS sequence"/>
</dbReference>
<gene>
    <name evidence="1" type="ORF">WA1_20860</name>
</gene>
<protein>
    <recommendedName>
        <fullName evidence="3">CopG family transcriptional regulator</fullName>
    </recommendedName>
</protein>
<dbReference type="OrthoDB" id="517471at2"/>
<dbReference type="EMBL" id="ANNX02000020">
    <property type="protein sequence ID" value="KYC42418.1"/>
    <property type="molecule type" value="Genomic_DNA"/>
</dbReference>
<accession>A0A139XCJ6</accession>
<name>A0A139XCJ6_9CYAN</name>
<evidence type="ECO:0000313" key="2">
    <source>
        <dbReference type="Proteomes" id="UP000076925"/>
    </source>
</evidence>
<sequence length="61" mass="7168">MSNKHMLTFRVTEQEKKILNTYCDLTGRTQVDVFREFVRSLEDKLQKLEANSFGDATRTNL</sequence>
<dbReference type="AlphaFoldDB" id="A0A139XCJ6"/>
<keyword evidence="2" id="KW-1185">Reference proteome</keyword>
<reference evidence="1 2" key="1">
    <citation type="journal article" date="2013" name="Genome Biol. Evol.">
        <title>Genomes of Stigonematalean cyanobacteria (subsection V) and the evolution of oxygenic photosynthesis from prokaryotes to plastids.</title>
        <authorList>
            <person name="Dagan T."/>
            <person name="Roettger M."/>
            <person name="Stucken K."/>
            <person name="Landan G."/>
            <person name="Koch R."/>
            <person name="Major P."/>
            <person name="Gould S.B."/>
            <person name="Goremykin V.V."/>
            <person name="Rippka R."/>
            <person name="Tandeau de Marsac N."/>
            <person name="Gugger M."/>
            <person name="Lockhart P.J."/>
            <person name="Allen J.F."/>
            <person name="Brune I."/>
            <person name="Maus I."/>
            <person name="Puhler A."/>
            <person name="Martin W.F."/>
        </authorList>
    </citation>
    <scope>NUCLEOTIDE SEQUENCE [LARGE SCALE GENOMIC DNA]</scope>
    <source>
        <strain evidence="1 2">PCC 7110</strain>
    </source>
</reference>
<proteinExistence type="predicted"/>